<dbReference type="AlphaFoldDB" id="B1Y7V9"/>
<organism evidence="3 4">
    <name type="scientific">Leptothrix cholodnii (strain ATCC 51168 / LMG 8142 / SP-6)</name>
    <name type="common">Leptothrix discophora (strain SP-6)</name>
    <dbReference type="NCBI Taxonomy" id="395495"/>
    <lineage>
        <taxon>Bacteria</taxon>
        <taxon>Pseudomonadati</taxon>
        <taxon>Pseudomonadota</taxon>
        <taxon>Betaproteobacteria</taxon>
        <taxon>Burkholderiales</taxon>
        <taxon>Sphaerotilaceae</taxon>
        <taxon>Leptothrix</taxon>
    </lineage>
</organism>
<evidence type="ECO:0000259" key="2">
    <source>
        <dbReference type="PROSITE" id="PS51832"/>
    </source>
</evidence>
<dbReference type="Gene3D" id="1.10.3210.10">
    <property type="entry name" value="Hypothetical protein af1432"/>
    <property type="match status" value="1"/>
</dbReference>
<dbReference type="RefSeq" id="WP_012345319.1">
    <property type="nucleotide sequence ID" value="NC_010524.1"/>
</dbReference>
<dbReference type="HOGENOM" id="CLU_000445_92_1_4"/>
<gene>
    <name evidence="3" type="ordered locus">Lcho_0282</name>
</gene>
<accession>B1Y7V9</accession>
<dbReference type="SMART" id="SM00471">
    <property type="entry name" value="HDc"/>
    <property type="match status" value="1"/>
</dbReference>
<dbReference type="PROSITE" id="PS51832">
    <property type="entry name" value="HD_GYP"/>
    <property type="match status" value="1"/>
</dbReference>
<dbReference type="KEGG" id="lch:Lcho_0282"/>
<dbReference type="EMBL" id="CP001013">
    <property type="protein sequence ID" value="ACB32557.1"/>
    <property type="molecule type" value="Genomic_DNA"/>
</dbReference>
<dbReference type="InterPro" id="IPR052020">
    <property type="entry name" value="Cyclic_di-GMP/3'3'-cGAMP_PDE"/>
</dbReference>
<dbReference type="CDD" id="cd00077">
    <property type="entry name" value="HDc"/>
    <property type="match status" value="1"/>
</dbReference>
<dbReference type="GO" id="GO:0008081">
    <property type="term" value="F:phosphoric diester hydrolase activity"/>
    <property type="evidence" value="ECO:0007669"/>
    <property type="project" value="UniProtKB-ARBA"/>
</dbReference>
<dbReference type="InterPro" id="IPR003607">
    <property type="entry name" value="HD/PDEase_dom"/>
</dbReference>
<evidence type="ECO:0000313" key="4">
    <source>
        <dbReference type="Proteomes" id="UP000001693"/>
    </source>
</evidence>
<proteinExistence type="predicted"/>
<dbReference type="STRING" id="395495.Lcho_0282"/>
<sequence>MTTPDSADSGSAPEHDKSIAQQREGEVAIDASQLQPGVHVRLPVNWMDHPFIRSSFVVSDQNQVEKIAALNLPQLFSDPRRCTAAPLPRPKVVVPPSPEEERQRAELAAQMAREMADKQARAEKVDALRTRLDAAQTHYLNAAKEVGAAIKGFESDPRKSVRQMMEVSAQSAAVLIRDADSALALIAEKGHTDAHNAHALSVMTLALLLGKQARLPEKVLTDLGVAALLHDIGKVSLDLSLLRKPEHERSHFEETIYQGHCRKGHELAERAGCLSAQALGAVLHHHERADGNGYPSGLTGAHIPMAARIIGIANRFDNLTNPADPRRALSPSESLATMWSKEKAAFDVTLLQLFVRAMGIYPPGSLVQLSDGHSGVVVASAATESPLRPQVLIYEPSVPRRHAEIIDLSRDDSLKIERSLHVQERSEAEIDYLLPRRKLSWLHIGSQP</sequence>
<keyword evidence="3" id="KW-0378">Hydrolase</keyword>
<feature type="domain" description="HD-GYP" evidence="2">
    <location>
        <begin position="173"/>
        <end position="370"/>
    </location>
</feature>
<dbReference type="Pfam" id="PF11871">
    <property type="entry name" value="DUF3391"/>
    <property type="match status" value="1"/>
</dbReference>
<dbReference type="PANTHER" id="PTHR45228">
    <property type="entry name" value="CYCLIC DI-GMP PHOSPHODIESTERASE TM_0186-RELATED"/>
    <property type="match status" value="1"/>
</dbReference>
<keyword evidence="4" id="KW-1185">Reference proteome</keyword>
<dbReference type="InterPro" id="IPR037522">
    <property type="entry name" value="HD_GYP_dom"/>
</dbReference>
<evidence type="ECO:0000313" key="3">
    <source>
        <dbReference type="EMBL" id="ACB32557.1"/>
    </source>
</evidence>
<dbReference type="SUPFAM" id="SSF109604">
    <property type="entry name" value="HD-domain/PDEase-like"/>
    <property type="match status" value="1"/>
</dbReference>
<name>B1Y7V9_LEPCP</name>
<dbReference type="Proteomes" id="UP000001693">
    <property type="component" value="Chromosome"/>
</dbReference>
<dbReference type="PANTHER" id="PTHR45228:SF4">
    <property type="entry name" value="LIPOPROTEIN"/>
    <property type="match status" value="1"/>
</dbReference>
<dbReference type="InterPro" id="IPR021812">
    <property type="entry name" value="DUF3391"/>
</dbReference>
<feature type="compositionally biased region" description="Basic and acidic residues" evidence="1">
    <location>
        <begin position="13"/>
        <end position="26"/>
    </location>
</feature>
<feature type="region of interest" description="Disordered" evidence="1">
    <location>
        <begin position="1"/>
        <end position="27"/>
    </location>
</feature>
<dbReference type="Pfam" id="PF13487">
    <property type="entry name" value="HD_5"/>
    <property type="match status" value="1"/>
</dbReference>
<protein>
    <submittedName>
        <fullName evidence="3">Metal dependent phosphohydrolase</fullName>
    </submittedName>
</protein>
<reference evidence="3 4" key="1">
    <citation type="submission" date="2008-03" db="EMBL/GenBank/DDBJ databases">
        <title>Complete sequence of Leptothrix cholodnii SP-6.</title>
        <authorList>
            <consortium name="US DOE Joint Genome Institute"/>
            <person name="Copeland A."/>
            <person name="Lucas S."/>
            <person name="Lapidus A."/>
            <person name="Glavina del Rio T."/>
            <person name="Dalin E."/>
            <person name="Tice H."/>
            <person name="Bruce D."/>
            <person name="Goodwin L."/>
            <person name="Pitluck S."/>
            <person name="Chertkov O."/>
            <person name="Brettin T."/>
            <person name="Detter J.C."/>
            <person name="Han C."/>
            <person name="Kuske C.R."/>
            <person name="Schmutz J."/>
            <person name="Larimer F."/>
            <person name="Land M."/>
            <person name="Hauser L."/>
            <person name="Kyrpides N."/>
            <person name="Lykidis A."/>
            <person name="Emerson D."/>
            <person name="Richardson P."/>
        </authorList>
    </citation>
    <scope>NUCLEOTIDE SEQUENCE [LARGE SCALE GENOMIC DNA]</scope>
    <source>
        <strain evidence="4">ATCC 51168 / LMG 8142 / SP-6</strain>
    </source>
</reference>
<evidence type="ECO:0000256" key="1">
    <source>
        <dbReference type="SAM" id="MobiDB-lite"/>
    </source>
</evidence>
<dbReference type="eggNOG" id="COG2206">
    <property type="taxonomic scope" value="Bacteria"/>
</dbReference>